<dbReference type="Pfam" id="PF13373">
    <property type="entry name" value="Dsc3_C"/>
    <property type="match status" value="1"/>
</dbReference>
<dbReference type="GO" id="GO:0005783">
    <property type="term" value="C:endoplasmic reticulum"/>
    <property type="evidence" value="ECO:0007669"/>
    <property type="project" value="TreeGrafter"/>
</dbReference>
<feature type="region of interest" description="Disordered" evidence="1">
    <location>
        <begin position="123"/>
        <end position="143"/>
    </location>
</feature>
<dbReference type="InterPro" id="IPR000626">
    <property type="entry name" value="Ubiquitin-like_dom"/>
</dbReference>
<dbReference type="InterPro" id="IPR029071">
    <property type="entry name" value="Ubiquitin-like_domsf"/>
</dbReference>
<keyword evidence="2" id="KW-1133">Transmembrane helix</keyword>
<dbReference type="GO" id="GO:0044695">
    <property type="term" value="C:Dsc E3 ubiquitin ligase complex"/>
    <property type="evidence" value="ECO:0007669"/>
    <property type="project" value="InterPro"/>
</dbReference>
<organism evidence="4 5">
    <name type="scientific">Diaporthe helianthi</name>
    <dbReference type="NCBI Taxonomy" id="158607"/>
    <lineage>
        <taxon>Eukaryota</taxon>
        <taxon>Fungi</taxon>
        <taxon>Dikarya</taxon>
        <taxon>Ascomycota</taxon>
        <taxon>Pezizomycotina</taxon>
        <taxon>Sordariomycetes</taxon>
        <taxon>Sordariomycetidae</taxon>
        <taxon>Diaporthales</taxon>
        <taxon>Diaporthaceae</taxon>
        <taxon>Diaporthe</taxon>
    </lineage>
</organism>
<comment type="caution">
    <text evidence="4">The sequence shown here is derived from an EMBL/GenBank/DDBJ whole genome shotgun (WGS) entry which is preliminary data.</text>
</comment>
<dbReference type="PANTHER" id="PTHR28049">
    <property type="entry name" value="TRANSMEMBRANE PROTEIN YOR223W"/>
    <property type="match status" value="1"/>
</dbReference>
<dbReference type="PROSITE" id="PS50053">
    <property type="entry name" value="UBIQUITIN_2"/>
    <property type="match status" value="1"/>
</dbReference>
<dbReference type="InterPro" id="IPR025390">
    <property type="entry name" value="Dsc3_C"/>
</dbReference>
<dbReference type="EMBL" id="MAVT02000079">
    <property type="protein sequence ID" value="POS79947.1"/>
    <property type="molecule type" value="Genomic_DNA"/>
</dbReference>
<protein>
    <recommendedName>
        <fullName evidence="3">Ubiquitin-like domain-containing protein</fullName>
    </recommendedName>
</protein>
<keyword evidence="2" id="KW-0812">Transmembrane</keyword>
<feature type="region of interest" description="Disordered" evidence="1">
    <location>
        <begin position="1"/>
        <end position="47"/>
    </location>
</feature>
<evidence type="ECO:0000256" key="1">
    <source>
        <dbReference type="SAM" id="MobiDB-lite"/>
    </source>
</evidence>
<feature type="compositionally biased region" description="Low complexity" evidence="1">
    <location>
        <begin position="179"/>
        <end position="202"/>
    </location>
</feature>
<feature type="region of interest" description="Disordered" evidence="1">
    <location>
        <begin position="169"/>
        <end position="226"/>
    </location>
</feature>
<keyword evidence="5" id="KW-1185">Reference proteome</keyword>
<evidence type="ECO:0000313" key="5">
    <source>
        <dbReference type="Proteomes" id="UP000094444"/>
    </source>
</evidence>
<feature type="compositionally biased region" description="Basic and acidic residues" evidence="1">
    <location>
        <begin position="129"/>
        <end position="141"/>
    </location>
</feature>
<feature type="domain" description="Ubiquitin-like" evidence="3">
    <location>
        <begin position="48"/>
        <end position="109"/>
    </location>
</feature>
<dbReference type="InterPro" id="IPR045226">
    <property type="entry name" value="Dsc3"/>
</dbReference>
<evidence type="ECO:0000259" key="3">
    <source>
        <dbReference type="PROSITE" id="PS50053"/>
    </source>
</evidence>
<evidence type="ECO:0000313" key="4">
    <source>
        <dbReference type="EMBL" id="POS79947.1"/>
    </source>
</evidence>
<dbReference type="Proteomes" id="UP000094444">
    <property type="component" value="Unassembled WGS sequence"/>
</dbReference>
<feature type="transmembrane region" description="Helical" evidence="2">
    <location>
        <begin position="345"/>
        <end position="363"/>
    </location>
</feature>
<dbReference type="FunCoup" id="A0A2P5IBR7">
    <property type="interactions" value="8"/>
</dbReference>
<dbReference type="InParanoid" id="A0A2P5IBR7"/>
<dbReference type="OrthoDB" id="2556122at2759"/>
<reference evidence="4" key="1">
    <citation type="submission" date="2017-09" db="EMBL/GenBank/DDBJ databases">
        <title>Polyketide synthases of a Diaporthe helianthi virulent isolate.</title>
        <authorList>
            <person name="Baroncelli R."/>
        </authorList>
    </citation>
    <scope>NUCLEOTIDE SEQUENCE [LARGE SCALE GENOMIC DNA]</scope>
    <source>
        <strain evidence="4">7/96</strain>
    </source>
</reference>
<dbReference type="InterPro" id="IPR019413">
    <property type="entry name" value="Dsc3_ub-like_dom"/>
</dbReference>
<dbReference type="AlphaFoldDB" id="A0A2P5IBR7"/>
<dbReference type="Pfam" id="PF10302">
    <property type="entry name" value="Dsc3_N"/>
    <property type="match status" value="1"/>
</dbReference>
<accession>A0A2P5IBR7</accession>
<evidence type="ECO:0000256" key="2">
    <source>
        <dbReference type="SAM" id="Phobius"/>
    </source>
</evidence>
<feature type="transmembrane region" description="Helical" evidence="2">
    <location>
        <begin position="313"/>
        <end position="333"/>
    </location>
</feature>
<keyword evidence="2" id="KW-0472">Membrane</keyword>
<dbReference type="Gene3D" id="3.10.20.90">
    <property type="entry name" value="Phosphatidylinositol 3-kinase Catalytic Subunit, Chain A, domain 1"/>
    <property type="match status" value="1"/>
</dbReference>
<proteinExistence type="predicted"/>
<name>A0A2P5IBR7_DIAHE</name>
<dbReference type="STRING" id="158607.A0A2P5IBR7"/>
<gene>
    <name evidence="4" type="ORF">DHEL01_v201655</name>
</gene>
<dbReference type="PANTHER" id="PTHR28049:SF1">
    <property type="entry name" value="DSC E3 UBIQUITIN LIGASE COMPLEX SUBUNIT 3"/>
    <property type="match status" value="1"/>
</dbReference>
<dbReference type="CDD" id="cd17039">
    <property type="entry name" value="Ubl_ubiquitin_like"/>
    <property type="match status" value="1"/>
</dbReference>
<dbReference type="SUPFAM" id="SSF54236">
    <property type="entry name" value="Ubiquitin-like"/>
    <property type="match status" value="1"/>
</dbReference>
<sequence>MSGGGSSSSSSPTKPRHSHQPPPRKTPSHLLTNHGGPTSPKPQHTPPLLLTVRFSTSIPDLLLDIPHPGRTTVAALKHLIRSRLEQPTSQRRLRFIHSGRILPDTALLGTVLKVLPPPPQSAAAAAAAAKDDHDPKGKGKAVEGAAAQAQRVYVNCSIGDLLTDAELDEERRRAEEPVPEQQQQQPTGLSSPYRPSSRSPLPGGAGSSSVTGQDHYQQQQQQRRTPRGFDRLLSAGFTAAEVNQLRLQFRSIQEARHTVDTLPSPDTLRGMEDAWIDNNNDAAPAVMPTGGDEAEAAAAGGGEESGMAGVLDILLKGMFIGFVWPLGAIGWLVRDEEKIPKRMRVFVYFGFVLSLLIGTIRAIN</sequence>